<dbReference type="InterPro" id="IPR006214">
    <property type="entry name" value="Bax_inhibitor_1-related"/>
</dbReference>
<feature type="transmembrane region" description="Helical" evidence="5">
    <location>
        <begin position="217"/>
        <end position="239"/>
    </location>
</feature>
<dbReference type="PANTHER" id="PTHR23291">
    <property type="entry name" value="BAX INHIBITOR-RELATED"/>
    <property type="match status" value="1"/>
</dbReference>
<evidence type="ECO:0000256" key="5">
    <source>
        <dbReference type="RuleBase" id="RU004379"/>
    </source>
</evidence>
<keyword evidence="8" id="KW-1185">Reference proteome</keyword>
<dbReference type="AlphaFoldDB" id="A0A8X7CMD5"/>
<keyword evidence="2 5" id="KW-0812">Transmembrane</keyword>
<evidence type="ECO:0000256" key="3">
    <source>
        <dbReference type="ARBA" id="ARBA00022989"/>
    </source>
</evidence>
<dbReference type="GO" id="GO:0016020">
    <property type="term" value="C:membrane"/>
    <property type="evidence" value="ECO:0007669"/>
    <property type="project" value="UniProtKB-SubCell"/>
</dbReference>
<dbReference type="GO" id="GO:0005794">
    <property type="term" value="C:Golgi apparatus"/>
    <property type="evidence" value="ECO:0007669"/>
    <property type="project" value="TreeGrafter"/>
</dbReference>
<dbReference type="PANTHER" id="PTHR23291:SF127">
    <property type="entry name" value="PROTEIN LIFEGUARD 1-LIKE"/>
    <property type="match status" value="1"/>
</dbReference>
<comment type="similarity">
    <text evidence="5">Belongs to the BI1 family.</text>
</comment>
<dbReference type="GO" id="GO:0005783">
    <property type="term" value="C:endoplasmic reticulum"/>
    <property type="evidence" value="ECO:0007669"/>
    <property type="project" value="TreeGrafter"/>
</dbReference>
<dbReference type="Pfam" id="PF01027">
    <property type="entry name" value="Bax1-I"/>
    <property type="match status" value="1"/>
</dbReference>
<evidence type="ECO:0000313" key="8">
    <source>
        <dbReference type="Proteomes" id="UP000886998"/>
    </source>
</evidence>
<feature type="non-terminal residue" evidence="7">
    <location>
        <position position="1"/>
    </location>
</feature>
<proteinExistence type="inferred from homology"/>
<keyword evidence="3 5" id="KW-1133">Transmembrane helix</keyword>
<reference evidence="7" key="1">
    <citation type="submission" date="2020-08" db="EMBL/GenBank/DDBJ databases">
        <title>Multicomponent nature underlies the extraordinary mechanical properties of spider dragline silk.</title>
        <authorList>
            <person name="Kono N."/>
            <person name="Nakamura H."/>
            <person name="Mori M."/>
            <person name="Yoshida Y."/>
            <person name="Ohtoshi R."/>
            <person name="Malay A.D."/>
            <person name="Moran D.A.P."/>
            <person name="Tomita M."/>
            <person name="Numata K."/>
            <person name="Arakawa K."/>
        </authorList>
    </citation>
    <scope>NUCLEOTIDE SEQUENCE</scope>
</reference>
<feature type="region of interest" description="Disordered" evidence="6">
    <location>
        <begin position="1"/>
        <end position="109"/>
    </location>
</feature>
<organism evidence="7 8">
    <name type="scientific">Trichonephila inaurata madagascariensis</name>
    <dbReference type="NCBI Taxonomy" id="2747483"/>
    <lineage>
        <taxon>Eukaryota</taxon>
        <taxon>Metazoa</taxon>
        <taxon>Ecdysozoa</taxon>
        <taxon>Arthropoda</taxon>
        <taxon>Chelicerata</taxon>
        <taxon>Arachnida</taxon>
        <taxon>Araneae</taxon>
        <taxon>Araneomorphae</taxon>
        <taxon>Entelegynae</taxon>
        <taxon>Araneoidea</taxon>
        <taxon>Nephilidae</taxon>
        <taxon>Trichonephila</taxon>
        <taxon>Trichonephila inaurata</taxon>
    </lineage>
</organism>
<feature type="transmembrane region" description="Helical" evidence="5">
    <location>
        <begin position="152"/>
        <end position="173"/>
    </location>
</feature>
<evidence type="ECO:0000256" key="4">
    <source>
        <dbReference type="ARBA" id="ARBA00023136"/>
    </source>
</evidence>
<evidence type="ECO:0000256" key="2">
    <source>
        <dbReference type="ARBA" id="ARBA00022692"/>
    </source>
</evidence>
<name>A0A8X7CMD5_9ARAC</name>
<comment type="subcellular location">
    <subcellularLocation>
        <location evidence="1">Membrane</location>
        <topology evidence="1">Multi-pass membrane protein</topology>
    </subcellularLocation>
</comment>
<feature type="compositionally biased region" description="Basic and acidic residues" evidence="6">
    <location>
        <begin position="1"/>
        <end position="48"/>
    </location>
</feature>
<dbReference type="OrthoDB" id="6436478at2759"/>
<dbReference type="EMBL" id="BMAV01018577">
    <property type="protein sequence ID" value="GFY71030.1"/>
    <property type="molecule type" value="Genomic_DNA"/>
</dbReference>
<evidence type="ECO:0000313" key="7">
    <source>
        <dbReference type="EMBL" id="GFY71030.1"/>
    </source>
</evidence>
<comment type="caution">
    <text evidence="5">Lacks conserved residue(s) required for the propagation of feature annotation.</text>
</comment>
<keyword evidence="4 5" id="KW-0472">Membrane</keyword>
<comment type="caution">
    <text evidence="7">The sequence shown here is derived from an EMBL/GenBank/DDBJ whole genome shotgun (WGS) entry which is preliminary data.</text>
</comment>
<accession>A0A8X7CMD5</accession>
<dbReference type="Proteomes" id="UP000886998">
    <property type="component" value="Unassembled WGS sequence"/>
</dbReference>
<evidence type="ECO:0000256" key="6">
    <source>
        <dbReference type="SAM" id="MobiDB-lite"/>
    </source>
</evidence>
<protein>
    <submittedName>
        <fullName evidence="7">Protein lifeguard 1</fullName>
    </submittedName>
</protein>
<sequence length="241" mass="27311">KKDDKDKNKDDKDKKKEETSEDDKDKSEKEAKEDEKQNGKETESKTDTQQEEYQQMPHPYGYQGSMPQYPPNPQGIPGYHYTPPYNQAAYGHSQRSHYGPIRPGSRRNLSLETGSMSGYTGFSDVEVRKNFVRKTLATSVLMGTLSSFFKTNAIIIAIGVCAVVCFTVIPFSFYTKAMTMIYAGFGAIVFIMYLAYDIQMLMGGRHVEINPEEHIFAAIHIYIDVVYIFMFLLMLVGGAQD</sequence>
<gene>
    <name evidence="7" type="primary">GRINA_0</name>
    <name evidence="7" type="ORF">TNIN_109541</name>
</gene>
<dbReference type="GO" id="GO:2001234">
    <property type="term" value="P:negative regulation of apoptotic signaling pathway"/>
    <property type="evidence" value="ECO:0007669"/>
    <property type="project" value="TreeGrafter"/>
</dbReference>
<feature type="transmembrane region" description="Helical" evidence="5">
    <location>
        <begin position="179"/>
        <end position="196"/>
    </location>
</feature>
<evidence type="ECO:0000256" key="1">
    <source>
        <dbReference type="ARBA" id="ARBA00004141"/>
    </source>
</evidence>